<comment type="caution">
    <text evidence="1">The sequence shown here is derived from an EMBL/GenBank/DDBJ whole genome shotgun (WGS) entry which is preliminary data.</text>
</comment>
<gene>
    <name evidence="1" type="ORF">NCTC9149_03828</name>
</gene>
<dbReference type="Proteomes" id="UP000254571">
    <property type="component" value="Unassembled WGS sequence"/>
</dbReference>
<proteinExistence type="predicted"/>
<evidence type="ECO:0000313" key="2">
    <source>
        <dbReference type="Proteomes" id="UP000254571"/>
    </source>
</evidence>
<reference evidence="1 2" key="1">
    <citation type="submission" date="2018-06" db="EMBL/GenBank/DDBJ databases">
        <authorList>
            <consortium name="Pathogen Informatics"/>
            <person name="Doyle S."/>
        </authorList>
    </citation>
    <scope>NUCLEOTIDE SEQUENCE [LARGE SCALE GENOMIC DNA]</scope>
    <source>
        <strain evidence="1 2">NCTC9149</strain>
    </source>
</reference>
<protein>
    <submittedName>
        <fullName evidence="1">Transcriptional regulator</fullName>
    </submittedName>
</protein>
<sequence length="55" mass="6119">MYLRRPGGQLQFSRYNLQQTSTLGPINDLLAWVLENLTADLCVEKTGGKSGHEPT</sequence>
<dbReference type="AlphaFoldDB" id="A0A7H4P4N3"/>
<name>A0A7H4P4N3_9ENTR</name>
<accession>A0A7H4P4N3</accession>
<evidence type="ECO:0000313" key="1">
    <source>
        <dbReference type="EMBL" id="STW07398.1"/>
    </source>
</evidence>
<dbReference type="EMBL" id="UGMX01000002">
    <property type="protein sequence ID" value="STW07398.1"/>
    <property type="molecule type" value="Genomic_DNA"/>
</dbReference>
<organism evidence="1 2">
    <name type="scientific">Klebsiella grimontii</name>
    <dbReference type="NCBI Taxonomy" id="2058152"/>
    <lineage>
        <taxon>Bacteria</taxon>
        <taxon>Pseudomonadati</taxon>
        <taxon>Pseudomonadota</taxon>
        <taxon>Gammaproteobacteria</taxon>
        <taxon>Enterobacterales</taxon>
        <taxon>Enterobacteriaceae</taxon>
        <taxon>Klebsiella/Raoultella group</taxon>
        <taxon>Klebsiella</taxon>
    </lineage>
</organism>